<evidence type="ECO:0000256" key="3">
    <source>
        <dbReference type="ARBA" id="ARBA00013113"/>
    </source>
</evidence>
<feature type="non-terminal residue" evidence="8">
    <location>
        <position position="423"/>
    </location>
</feature>
<dbReference type="GO" id="GO:0012505">
    <property type="term" value="C:endomembrane system"/>
    <property type="evidence" value="ECO:0007669"/>
    <property type="project" value="UniProtKB-SubCell"/>
</dbReference>
<evidence type="ECO:0000313" key="8">
    <source>
        <dbReference type="EMBL" id="MCP1169192.1"/>
    </source>
</evidence>
<keyword evidence="6" id="KW-0812">Transmembrane</keyword>
<dbReference type="SMART" id="SM00563">
    <property type="entry name" value="PlsC"/>
    <property type="match status" value="1"/>
</dbReference>
<accession>A0A9X2FPE2</accession>
<dbReference type="GO" id="GO:0004366">
    <property type="term" value="F:glycerol-3-phosphate O-acyltransferase activity"/>
    <property type="evidence" value="ECO:0007669"/>
    <property type="project" value="UniProtKB-EC"/>
</dbReference>
<comment type="caution">
    <text evidence="8">The sequence shown here is derived from an EMBL/GenBank/DDBJ whole genome shotgun (WGS) entry which is preliminary data.</text>
</comment>
<dbReference type="AlphaFoldDB" id="A0A9X2FPE2"/>
<comment type="subcellular location">
    <subcellularLocation>
        <location evidence="1">Endomembrane system</location>
        <topology evidence="1">Peripheral membrane protein</topology>
    </subcellularLocation>
</comment>
<name>A0A9X2FPE2_9RHOB</name>
<feature type="domain" description="Phospholipid/glycerol acyltransferase" evidence="7">
    <location>
        <begin position="151"/>
        <end position="274"/>
    </location>
</feature>
<evidence type="ECO:0000259" key="7">
    <source>
        <dbReference type="SMART" id="SM00563"/>
    </source>
</evidence>
<evidence type="ECO:0000313" key="9">
    <source>
        <dbReference type="Proteomes" id="UP001139477"/>
    </source>
</evidence>
<dbReference type="EC" id="2.3.1.15" evidence="3"/>
<proteinExistence type="predicted"/>
<keyword evidence="6" id="KW-1133">Transmembrane helix</keyword>
<evidence type="ECO:0000256" key="4">
    <source>
        <dbReference type="ARBA" id="ARBA00013432"/>
    </source>
</evidence>
<dbReference type="InterPro" id="IPR022284">
    <property type="entry name" value="GPAT/DHAPAT"/>
</dbReference>
<keyword evidence="8" id="KW-0808">Transferase</keyword>
<dbReference type="Proteomes" id="UP001139477">
    <property type="component" value="Unassembled WGS sequence"/>
</dbReference>
<evidence type="ECO:0000256" key="6">
    <source>
        <dbReference type="SAM" id="Phobius"/>
    </source>
</evidence>
<dbReference type="RefSeq" id="WP_253332607.1">
    <property type="nucleotide sequence ID" value="NZ_JAMYXC010000180.1"/>
</dbReference>
<comment type="pathway">
    <text evidence="2">Phospholipid metabolism; CDP-diacylglycerol biosynthesis; CDP-diacylglycerol from sn-glycerol 3-phosphate: step 1/3.</text>
</comment>
<dbReference type="Pfam" id="PF01553">
    <property type="entry name" value="Acyltransferase"/>
    <property type="match status" value="1"/>
</dbReference>
<evidence type="ECO:0000256" key="5">
    <source>
        <dbReference type="ARBA" id="ARBA00048427"/>
    </source>
</evidence>
<evidence type="ECO:0000256" key="2">
    <source>
        <dbReference type="ARBA" id="ARBA00004765"/>
    </source>
</evidence>
<dbReference type="PANTHER" id="PTHR12563">
    <property type="entry name" value="GLYCEROL-3-PHOSPHATE ACYLTRANSFERASE"/>
    <property type="match status" value="1"/>
</dbReference>
<dbReference type="Pfam" id="PF19277">
    <property type="entry name" value="GPAT_C"/>
    <property type="match status" value="1"/>
</dbReference>
<dbReference type="InterPro" id="IPR002123">
    <property type="entry name" value="Plipid/glycerol_acylTrfase"/>
</dbReference>
<gene>
    <name evidence="8" type="ORF">NHG85_11770</name>
</gene>
<evidence type="ECO:0000256" key="1">
    <source>
        <dbReference type="ARBA" id="ARBA00004184"/>
    </source>
</evidence>
<dbReference type="EMBL" id="JAMYXC010000180">
    <property type="protein sequence ID" value="MCP1169192.1"/>
    <property type="molecule type" value="Genomic_DNA"/>
</dbReference>
<keyword evidence="9" id="KW-1185">Reference proteome</keyword>
<comment type="catalytic activity">
    <reaction evidence="5">
        <text>sn-glycerol 3-phosphate + an acyl-CoA = a 1-acyl-sn-glycero-3-phosphate + CoA</text>
        <dbReference type="Rhea" id="RHEA:15325"/>
        <dbReference type="ChEBI" id="CHEBI:57287"/>
        <dbReference type="ChEBI" id="CHEBI:57597"/>
        <dbReference type="ChEBI" id="CHEBI:57970"/>
        <dbReference type="ChEBI" id="CHEBI:58342"/>
        <dbReference type="EC" id="2.3.1.15"/>
    </reaction>
</comment>
<dbReference type="InterPro" id="IPR045520">
    <property type="entry name" value="GPAT/DHAPAT_C"/>
</dbReference>
<protein>
    <recommendedName>
        <fullName evidence="4">Glycerol-3-phosphate acyltransferase</fullName>
        <ecNumber evidence="3">2.3.1.15</ecNumber>
    </recommendedName>
</protein>
<reference evidence="8" key="1">
    <citation type="submission" date="2022-06" db="EMBL/GenBank/DDBJ databases">
        <title>Limimaricola sediminis sp. nov., isolated from an intertidal sediment.</title>
        <authorList>
            <person name="Shao X."/>
        </authorList>
    </citation>
    <scope>NUCLEOTIDE SEQUENCE</scope>
    <source>
        <strain evidence="8">ASW11-118</strain>
    </source>
</reference>
<feature type="transmembrane region" description="Helical" evidence="6">
    <location>
        <begin position="12"/>
        <end position="36"/>
    </location>
</feature>
<dbReference type="SUPFAM" id="SSF69593">
    <property type="entry name" value="Glycerol-3-phosphate (1)-acyltransferase"/>
    <property type="match status" value="1"/>
</dbReference>
<sequence>MFRPVEIPLWLLVLIVLFATVTFASHFLFPSVRWFFRKRMERAVARLNTRLARPIEPFKLARRHDMIQRLIYDPAVAQAIVEHAQGHGVPENVAFELAGDYAREIVPSFSATAYFTFGTRLAKWLSRALYRIRLGAFDRDTLDAIDADAAVVFVMNHRSNMDYVLVTWLAARTSALSYAVGEWARVWPLAPLIRAMGAYFIRRRDRGALYRRVLQRYVQMATAGGVTQAIFPEGGLSLTGRMAAPKTGLLGHIVEDFGNHPRDVIFVPVALNYDRVLEDRVLIGAGQAGNRRFRVPPSRLIGAVLGHLGQRLTGRFRGFGTASVGFGAPLSLAEFLEGKPPEAQDTARLSREMMARIEAVMPVLPVPLVAGILLDASPLPPERIEIRVAACLGMLHARGVALPRRDAARITADALDNLLRRGL</sequence>
<keyword evidence="8" id="KW-0012">Acyltransferase</keyword>
<dbReference type="PANTHER" id="PTHR12563:SF17">
    <property type="entry name" value="DIHYDROXYACETONE PHOSPHATE ACYLTRANSFERASE"/>
    <property type="match status" value="1"/>
</dbReference>
<organism evidence="8 9">
    <name type="scientific">Limimaricola litoreus</name>
    <dbReference type="NCBI Taxonomy" id="2955316"/>
    <lineage>
        <taxon>Bacteria</taxon>
        <taxon>Pseudomonadati</taxon>
        <taxon>Pseudomonadota</taxon>
        <taxon>Alphaproteobacteria</taxon>
        <taxon>Rhodobacterales</taxon>
        <taxon>Paracoccaceae</taxon>
        <taxon>Limimaricola</taxon>
    </lineage>
</organism>
<dbReference type="GO" id="GO:0006629">
    <property type="term" value="P:lipid metabolic process"/>
    <property type="evidence" value="ECO:0007669"/>
    <property type="project" value="InterPro"/>
</dbReference>
<keyword evidence="6" id="KW-0472">Membrane</keyword>